<name>I6TWV4_9EURY</name>
<sequence>MIASHGLKNFAQIKGATTMIEYRTKKALSSKFVRIRDITTLAKPNVIINPARVFTDIEEE</sequence>
<evidence type="ECO:0000313" key="2">
    <source>
        <dbReference type="Proteomes" id="UP000006216"/>
    </source>
</evidence>
<dbReference type="EMBL" id="CP003685">
    <property type="protein sequence ID" value="AFN03884.1"/>
    <property type="molecule type" value="Genomic_DNA"/>
</dbReference>
<dbReference type="AlphaFoldDB" id="I6TWV4"/>
<dbReference type="HOGENOM" id="CLU_2930336_0_0_2"/>
<gene>
    <name evidence="1" type="ORF">PFC_04685</name>
</gene>
<reference evidence="1 2" key="1">
    <citation type="journal article" date="2012" name="J. Bacteriol.">
        <title>Genome Sequencing of a Genetically-Tractable Pyrococcus furiosus Strain Reveals a Highly Dynamic Genome.</title>
        <authorList>
            <person name="Bridger S.L."/>
            <person name="Lancaster W.A."/>
            <person name="Poole F.L.II."/>
            <person name="Schut G.J."/>
            <person name="Adams M.W."/>
        </authorList>
    </citation>
    <scope>NUCLEOTIDE SEQUENCE [LARGE SCALE GENOMIC DNA]</scope>
    <source>
        <strain evidence="1 2">COM1</strain>
    </source>
</reference>
<organism evidence="2">
    <name type="scientific">Pyrococcus furiosus COM1</name>
    <dbReference type="NCBI Taxonomy" id="1185654"/>
    <lineage>
        <taxon>Archaea</taxon>
        <taxon>Methanobacteriati</taxon>
        <taxon>Methanobacteriota</taxon>
        <taxon>Thermococci</taxon>
        <taxon>Thermococcales</taxon>
        <taxon>Thermococcaceae</taxon>
        <taxon>Pyrococcus</taxon>
    </lineage>
</organism>
<dbReference type="Proteomes" id="UP000006216">
    <property type="component" value="Chromosome"/>
</dbReference>
<proteinExistence type="predicted"/>
<evidence type="ECO:0000313" key="1">
    <source>
        <dbReference type="EMBL" id="AFN03884.1"/>
    </source>
</evidence>
<dbReference type="KEGG" id="pfi:PFC_04685"/>
<accession>I6TWV4</accession>
<protein>
    <submittedName>
        <fullName evidence="1">Uncharacterized protein</fullName>
    </submittedName>
</protein>